<dbReference type="EMBL" id="RQYS01000251">
    <property type="protein sequence ID" value="RRD54786.1"/>
    <property type="molecule type" value="Genomic_DNA"/>
</dbReference>
<dbReference type="Pfam" id="PF02368">
    <property type="entry name" value="Big_2"/>
    <property type="match status" value="1"/>
</dbReference>
<dbReference type="OrthoDB" id="1022806at2"/>
<evidence type="ECO:0000259" key="1">
    <source>
        <dbReference type="SMART" id="SM00635"/>
    </source>
</evidence>
<dbReference type="InterPro" id="IPR008964">
    <property type="entry name" value="Invasin/intimin_cell_adhesion"/>
</dbReference>
<organism evidence="2 3">
    <name type="scientific">Tannerella forsythia</name>
    <name type="common">Bacteroides forsythus</name>
    <dbReference type="NCBI Taxonomy" id="28112"/>
    <lineage>
        <taxon>Bacteria</taxon>
        <taxon>Pseudomonadati</taxon>
        <taxon>Bacteroidota</taxon>
        <taxon>Bacteroidia</taxon>
        <taxon>Bacteroidales</taxon>
        <taxon>Tannerellaceae</taxon>
        <taxon>Tannerella</taxon>
    </lineage>
</organism>
<name>A0A3P1X8V0_TANFO</name>
<protein>
    <submittedName>
        <fullName evidence="2">Ig domain-containing protein</fullName>
    </submittedName>
</protein>
<dbReference type="InterPro" id="IPR003343">
    <property type="entry name" value="Big_2"/>
</dbReference>
<gene>
    <name evidence="2" type="ORF">EII40_14685</name>
</gene>
<evidence type="ECO:0000313" key="2">
    <source>
        <dbReference type="EMBL" id="RRD54786.1"/>
    </source>
</evidence>
<dbReference type="Proteomes" id="UP000278609">
    <property type="component" value="Unassembled WGS sequence"/>
</dbReference>
<comment type="caution">
    <text evidence="2">The sequence shown here is derived from an EMBL/GenBank/DDBJ whole genome shotgun (WGS) entry which is preliminary data.</text>
</comment>
<sequence length="119" mass="11376">ATVPVTGVTVDPGALTLKVGQTDALTATVAPATATNKAVTWTSSNAAIATVDASGTVKGVSPGTATITVKTVDGGKTATCAVTVKEATVPVTGVTVDPGALTLKVGQTDALTATVAPAT</sequence>
<accession>A0A3P1X8V0</accession>
<feature type="non-terminal residue" evidence="2">
    <location>
        <position position="1"/>
    </location>
</feature>
<feature type="domain" description="BIG2" evidence="1">
    <location>
        <begin position="4"/>
        <end position="81"/>
    </location>
</feature>
<dbReference type="Gene3D" id="2.60.40.1080">
    <property type="match status" value="2"/>
</dbReference>
<dbReference type="SMART" id="SM00635">
    <property type="entry name" value="BID_2"/>
    <property type="match status" value="1"/>
</dbReference>
<evidence type="ECO:0000313" key="3">
    <source>
        <dbReference type="Proteomes" id="UP000278609"/>
    </source>
</evidence>
<dbReference type="SUPFAM" id="SSF49373">
    <property type="entry name" value="Invasin/intimin cell-adhesion fragments"/>
    <property type="match status" value="1"/>
</dbReference>
<reference evidence="2 3" key="1">
    <citation type="submission" date="2018-11" db="EMBL/GenBank/DDBJ databases">
        <title>Genomes From Bacteria Associated with the Canine Oral Cavity: a Test Case for Automated Genome-Based Taxonomic Assignment.</title>
        <authorList>
            <person name="Coil D.A."/>
            <person name="Jospin G."/>
            <person name="Darling A.E."/>
            <person name="Wallis C."/>
            <person name="Davis I.J."/>
            <person name="Harris S."/>
            <person name="Eisen J.A."/>
            <person name="Holcombe L.J."/>
            <person name="O'Flynn C."/>
        </authorList>
    </citation>
    <scope>NUCLEOTIDE SEQUENCE [LARGE SCALE GENOMIC DNA]</scope>
    <source>
        <strain evidence="2 3">OH2617_COT-023</strain>
    </source>
</reference>
<feature type="non-terminal residue" evidence="2">
    <location>
        <position position="119"/>
    </location>
</feature>
<dbReference type="RefSeq" id="WP_148091636.1">
    <property type="nucleotide sequence ID" value="NZ_RQYS01000251.1"/>
</dbReference>
<dbReference type="AlphaFoldDB" id="A0A3P1X8V0"/>
<proteinExistence type="predicted"/>